<comment type="caution">
    <text evidence="1">The sequence shown here is derived from an EMBL/GenBank/DDBJ whole genome shotgun (WGS) entry which is preliminary data.</text>
</comment>
<dbReference type="AlphaFoldDB" id="A0A840BYA1"/>
<sequence length="483" mass="51652">MTSVAQPDPAVPMKRLAAAGALAFALGGCAAFTPDGGMGPVAAQVSADLGKDTVKIASAADAAAAQQRVKTLLARPLTADGAVQVALLNNRGLQAAYNTLGISEAAFVQASLPPNPVIGIERLSAGGELEIERRLVANILALLTLPARSGIAKTQFEAARQRAIEATFRTAAETRRAYYRTVAARQTVAVLDEARTSADAAADLTRKLGETGAANKLDQARAGAFYAEISNQLAEARLAAATQREALTRQLGLWGADINYRLPGQLPPLPRLRTAKQVEEEAVRRRVDLIAARLELEAMAKGLGLSEATRFVSMLDGSLRRNYERVIEDGHKEKAYPKGFELEIEIPIFDLGEVKVRQARETYMQAVNRLLEKAVNVRSEAREAYLAYRGRHDIARQYQNRILPLRKTVSEEALLQYNGMLIDVFELLTTVRESIASNVAAIGARRDFFLASVDFDTAIIGGGASGGAGEGPVALAAAEAGAH</sequence>
<dbReference type="Gene3D" id="1.20.1600.10">
    <property type="entry name" value="Outer membrane efflux proteins (OEP)"/>
    <property type="match status" value="1"/>
</dbReference>
<evidence type="ECO:0000313" key="2">
    <source>
        <dbReference type="Proteomes" id="UP000577362"/>
    </source>
</evidence>
<proteinExistence type="predicted"/>
<dbReference type="InterPro" id="IPR010131">
    <property type="entry name" value="MdtP/NodT-like"/>
</dbReference>
<reference evidence="1 2" key="1">
    <citation type="submission" date="2020-08" db="EMBL/GenBank/DDBJ databases">
        <title>Genomic Encyclopedia of Type Strains, Phase IV (KMG-IV): sequencing the most valuable type-strain genomes for metagenomic binning, comparative biology and taxonomic classification.</title>
        <authorList>
            <person name="Goeker M."/>
        </authorList>
    </citation>
    <scope>NUCLEOTIDE SEQUENCE [LARGE SCALE GENOMIC DNA]</scope>
    <source>
        <strain evidence="1 2">DSM 103737</strain>
    </source>
</reference>
<dbReference type="SUPFAM" id="SSF56954">
    <property type="entry name" value="Outer membrane efflux proteins (OEP)"/>
    <property type="match status" value="1"/>
</dbReference>
<protein>
    <submittedName>
        <fullName evidence="1">Outer membrane protein TolC</fullName>
    </submittedName>
</protein>
<dbReference type="PANTHER" id="PTHR30203">
    <property type="entry name" value="OUTER MEMBRANE CATION EFFLUX PROTEIN"/>
    <property type="match status" value="1"/>
</dbReference>
<name>A0A840BYA1_9HYPH</name>
<gene>
    <name evidence="1" type="ORF">GGR16_001414</name>
</gene>
<accession>A0A840BYA1</accession>
<dbReference type="RefSeq" id="WP_183316095.1">
    <property type="nucleotide sequence ID" value="NZ_JACIEN010000001.1"/>
</dbReference>
<organism evidence="1 2">
    <name type="scientific">Chelatococcus caeni</name>
    <dbReference type="NCBI Taxonomy" id="1348468"/>
    <lineage>
        <taxon>Bacteria</taxon>
        <taxon>Pseudomonadati</taxon>
        <taxon>Pseudomonadota</taxon>
        <taxon>Alphaproteobacteria</taxon>
        <taxon>Hyphomicrobiales</taxon>
        <taxon>Chelatococcaceae</taxon>
        <taxon>Chelatococcus</taxon>
    </lineage>
</organism>
<dbReference type="Proteomes" id="UP000577362">
    <property type="component" value="Unassembled WGS sequence"/>
</dbReference>
<keyword evidence="2" id="KW-1185">Reference proteome</keyword>
<dbReference type="PANTHER" id="PTHR30203:SF24">
    <property type="entry name" value="BLR4935 PROTEIN"/>
    <property type="match status" value="1"/>
</dbReference>
<evidence type="ECO:0000313" key="1">
    <source>
        <dbReference type="EMBL" id="MBB4016408.1"/>
    </source>
</evidence>
<dbReference type="GO" id="GO:0015562">
    <property type="term" value="F:efflux transmembrane transporter activity"/>
    <property type="evidence" value="ECO:0007669"/>
    <property type="project" value="InterPro"/>
</dbReference>
<dbReference type="EMBL" id="JACIEN010000001">
    <property type="protein sequence ID" value="MBB4016408.1"/>
    <property type="molecule type" value="Genomic_DNA"/>
</dbReference>